<dbReference type="SUPFAM" id="SSF53335">
    <property type="entry name" value="S-adenosyl-L-methionine-dependent methyltransferases"/>
    <property type="match status" value="1"/>
</dbReference>
<dbReference type="InterPro" id="IPR029063">
    <property type="entry name" value="SAM-dependent_MTases_sf"/>
</dbReference>
<dbReference type="PANTHER" id="PTHR42912:SF83">
    <property type="entry name" value="METHYLTRANSFERASE TYPE 11 DOMAIN-CONTAINING PROTEIN"/>
    <property type="match status" value="1"/>
</dbReference>
<dbReference type="PANTHER" id="PTHR42912">
    <property type="entry name" value="METHYLTRANSFERASE"/>
    <property type="match status" value="1"/>
</dbReference>
<accession>A0A6A6RGE4</accession>
<gene>
    <name evidence="2" type="ORF">BU16DRAFT_554582</name>
</gene>
<keyword evidence="3" id="KW-1185">Reference proteome</keyword>
<name>A0A6A6RGE4_9PEZI</name>
<dbReference type="InterPro" id="IPR041698">
    <property type="entry name" value="Methyltransf_25"/>
</dbReference>
<dbReference type="Pfam" id="PF13649">
    <property type="entry name" value="Methyltransf_25"/>
    <property type="match status" value="1"/>
</dbReference>
<sequence>MSSNINAGWADPSVAQMYALGEAASGPFARSALEQSGIQNHTSSPLAVFDLACGTGVVAAQLYDLLRDQDEAKKTMKVTCGDTSEGMISYLQNRVKEQGWTGTEAKIMDGMDTKLPSGTYTHAFSTFGIGHMPDPLVALSELHRVLVPGGTIGLAFWHTIDWYREFVRDALETLPGPPRNPTEAEFMATIMKGSWWKPQWTKETLVTAGFEDVESVIEKRTFKCGTPAVFAGKVLHMPLTVVQNVFWSEEDRERCKPLMTGVIEKRLTEIFGAEGEVECHGEAVIATGRKK</sequence>
<keyword evidence="2" id="KW-0808">Transferase</keyword>
<feature type="domain" description="Methyltransferase" evidence="1">
    <location>
        <begin position="48"/>
        <end position="150"/>
    </location>
</feature>
<dbReference type="InterPro" id="IPR050508">
    <property type="entry name" value="Methyltransf_Superfamily"/>
</dbReference>
<evidence type="ECO:0000313" key="2">
    <source>
        <dbReference type="EMBL" id="KAF2502527.1"/>
    </source>
</evidence>
<dbReference type="CDD" id="cd02440">
    <property type="entry name" value="AdoMet_MTases"/>
    <property type="match status" value="1"/>
</dbReference>
<dbReference type="Proteomes" id="UP000799750">
    <property type="component" value="Unassembled WGS sequence"/>
</dbReference>
<organism evidence="2 3">
    <name type="scientific">Lophium mytilinum</name>
    <dbReference type="NCBI Taxonomy" id="390894"/>
    <lineage>
        <taxon>Eukaryota</taxon>
        <taxon>Fungi</taxon>
        <taxon>Dikarya</taxon>
        <taxon>Ascomycota</taxon>
        <taxon>Pezizomycotina</taxon>
        <taxon>Dothideomycetes</taxon>
        <taxon>Pleosporomycetidae</taxon>
        <taxon>Mytilinidiales</taxon>
        <taxon>Mytilinidiaceae</taxon>
        <taxon>Lophium</taxon>
    </lineage>
</organism>
<keyword evidence="2" id="KW-0489">Methyltransferase</keyword>
<dbReference type="EMBL" id="MU004181">
    <property type="protein sequence ID" value="KAF2502527.1"/>
    <property type="molecule type" value="Genomic_DNA"/>
</dbReference>
<dbReference type="AlphaFoldDB" id="A0A6A6RGE4"/>
<proteinExistence type="predicted"/>
<evidence type="ECO:0000259" key="1">
    <source>
        <dbReference type="Pfam" id="PF13649"/>
    </source>
</evidence>
<dbReference type="GO" id="GO:0008168">
    <property type="term" value="F:methyltransferase activity"/>
    <property type="evidence" value="ECO:0007669"/>
    <property type="project" value="UniProtKB-KW"/>
</dbReference>
<evidence type="ECO:0000313" key="3">
    <source>
        <dbReference type="Proteomes" id="UP000799750"/>
    </source>
</evidence>
<dbReference type="OrthoDB" id="2013972at2759"/>
<reference evidence="2" key="1">
    <citation type="journal article" date="2020" name="Stud. Mycol.">
        <title>101 Dothideomycetes genomes: a test case for predicting lifestyles and emergence of pathogens.</title>
        <authorList>
            <person name="Haridas S."/>
            <person name="Albert R."/>
            <person name="Binder M."/>
            <person name="Bloem J."/>
            <person name="Labutti K."/>
            <person name="Salamov A."/>
            <person name="Andreopoulos B."/>
            <person name="Baker S."/>
            <person name="Barry K."/>
            <person name="Bills G."/>
            <person name="Bluhm B."/>
            <person name="Cannon C."/>
            <person name="Castanera R."/>
            <person name="Culley D."/>
            <person name="Daum C."/>
            <person name="Ezra D."/>
            <person name="Gonzalez J."/>
            <person name="Henrissat B."/>
            <person name="Kuo A."/>
            <person name="Liang C."/>
            <person name="Lipzen A."/>
            <person name="Lutzoni F."/>
            <person name="Magnuson J."/>
            <person name="Mondo S."/>
            <person name="Nolan M."/>
            <person name="Ohm R."/>
            <person name="Pangilinan J."/>
            <person name="Park H.-J."/>
            <person name="Ramirez L."/>
            <person name="Alfaro M."/>
            <person name="Sun H."/>
            <person name="Tritt A."/>
            <person name="Yoshinaga Y."/>
            <person name="Zwiers L.-H."/>
            <person name="Turgeon B."/>
            <person name="Goodwin S."/>
            <person name="Spatafora J."/>
            <person name="Crous P."/>
            <person name="Grigoriev I."/>
        </authorList>
    </citation>
    <scope>NUCLEOTIDE SEQUENCE</scope>
    <source>
        <strain evidence="2">CBS 269.34</strain>
    </source>
</reference>
<protein>
    <submittedName>
        <fullName evidence="2">S-adenosyl-L-methionine-dependent methyltransferase</fullName>
    </submittedName>
</protein>
<dbReference type="GO" id="GO:0032259">
    <property type="term" value="P:methylation"/>
    <property type="evidence" value="ECO:0007669"/>
    <property type="project" value="UniProtKB-KW"/>
</dbReference>
<dbReference type="Gene3D" id="3.40.50.150">
    <property type="entry name" value="Vaccinia Virus protein VP39"/>
    <property type="match status" value="1"/>
</dbReference>